<keyword evidence="1 3" id="KW-0808">Transferase</keyword>
<dbReference type="Gene3D" id="3.40.50.150">
    <property type="entry name" value="Vaccinia Virus protein VP39"/>
    <property type="match status" value="1"/>
</dbReference>
<evidence type="ECO:0000313" key="3">
    <source>
        <dbReference type="EMBL" id="TRO66843.1"/>
    </source>
</evidence>
<proteinExistence type="predicted"/>
<evidence type="ECO:0000259" key="2">
    <source>
        <dbReference type="Pfam" id="PF13649"/>
    </source>
</evidence>
<protein>
    <submittedName>
        <fullName evidence="3">Class I SAM-dependent methyltransferase</fullName>
    </submittedName>
</protein>
<gene>
    <name evidence="3" type="ORF">FGM01_02820</name>
</gene>
<dbReference type="AlphaFoldDB" id="A0A550I795"/>
<dbReference type="EMBL" id="VHSF01000001">
    <property type="protein sequence ID" value="TRO66843.1"/>
    <property type="molecule type" value="Genomic_DNA"/>
</dbReference>
<keyword evidence="4" id="KW-1185">Reference proteome</keyword>
<dbReference type="Proteomes" id="UP000315131">
    <property type="component" value="Unassembled WGS sequence"/>
</dbReference>
<dbReference type="Pfam" id="PF13649">
    <property type="entry name" value="Methyltransf_25"/>
    <property type="match status" value="1"/>
</dbReference>
<dbReference type="OrthoDB" id="9789123at2"/>
<sequence length="227" mass="26426">MKNDKNIALEFNEFSKNYTNDMIRCVPRYLDLVSSFGKYFPAGFKPEKILDLGCGNGNTTAQLLAQFPDAAYTLVDASKEMLEICRNQFQDFDMSYSNSYFEEFQFEHNQYDLITAGLSLHHCRNKERQIVFSKIHSSLRESGIFAYSDLMISKTNPDHPALLQEWGAYVNSNFPDGEKWAWVMDHYATFDNPTDYKLQLKWLNNAGFSSIEIPFRDGYWIYLQAEK</sequence>
<dbReference type="RefSeq" id="WP_143409622.1">
    <property type="nucleotide sequence ID" value="NZ_VHSF01000001.1"/>
</dbReference>
<dbReference type="SUPFAM" id="SSF53335">
    <property type="entry name" value="S-adenosyl-L-methionine-dependent methyltransferases"/>
    <property type="match status" value="1"/>
</dbReference>
<dbReference type="GO" id="GO:0008168">
    <property type="term" value="F:methyltransferase activity"/>
    <property type="evidence" value="ECO:0007669"/>
    <property type="project" value="UniProtKB-KW"/>
</dbReference>
<feature type="domain" description="Methyltransferase" evidence="2">
    <location>
        <begin position="49"/>
        <end position="143"/>
    </location>
</feature>
<dbReference type="InterPro" id="IPR029063">
    <property type="entry name" value="SAM-dependent_MTases_sf"/>
</dbReference>
<organism evidence="3 4">
    <name type="scientific">Christiangramia sabulilitoris</name>
    <dbReference type="NCBI Taxonomy" id="2583991"/>
    <lineage>
        <taxon>Bacteria</taxon>
        <taxon>Pseudomonadati</taxon>
        <taxon>Bacteroidota</taxon>
        <taxon>Flavobacteriia</taxon>
        <taxon>Flavobacteriales</taxon>
        <taxon>Flavobacteriaceae</taxon>
        <taxon>Christiangramia</taxon>
    </lineage>
</organism>
<evidence type="ECO:0000313" key="4">
    <source>
        <dbReference type="Proteomes" id="UP000315131"/>
    </source>
</evidence>
<dbReference type="GO" id="GO:0032259">
    <property type="term" value="P:methylation"/>
    <property type="evidence" value="ECO:0007669"/>
    <property type="project" value="UniProtKB-KW"/>
</dbReference>
<keyword evidence="3" id="KW-0489">Methyltransferase</keyword>
<dbReference type="InterPro" id="IPR041698">
    <property type="entry name" value="Methyltransf_25"/>
</dbReference>
<comment type="caution">
    <text evidence="3">The sequence shown here is derived from an EMBL/GenBank/DDBJ whole genome shotgun (WGS) entry which is preliminary data.</text>
</comment>
<evidence type="ECO:0000256" key="1">
    <source>
        <dbReference type="ARBA" id="ARBA00022679"/>
    </source>
</evidence>
<dbReference type="CDD" id="cd02440">
    <property type="entry name" value="AdoMet_MTases"/>
    <property type="match status" value="1"/>
</dbReference>
<dbReference type="PANTHER" id="PTHR43861">
    <property type="entry name" value="TRANS-ACONITATE 2-METHYLTRANSFERASE-RELATED"/>
    <property type="match status" value="1"/>
</dbReference>
<reference evidence="3 4" key="1">
    <citation type="submission" date="2019-06" db="EMBL/GenBank/DDBJ databases">
        <title>Gramella sabulilitoris sp. nov., isolated from a marine sand.</title>
        <authorList>
            <person name="Yoon J.-H."/>
        </authorList>
    </citation>
    <scope>NUCLEOTIDE SEQUENCE [LARGE SCALE GENOMIC DNA]</scope>
    <source>
        <strain evidence="3 4">HSMS-1</strain>
    </source>
</reference>
<accession>A0A550I795</accession>
<name>A0A550I795_9FLAO</name>